<feature type="binding site" evidence="8 11">
    <location>
        <begin position="495"/>
        <end position="502"/>
    </location>
    <ligand>
        <name>ATP</name>
        <dbReference type="ChEBI" id="CHEBI:30616"/>
    </ligand>
</feature>
<evidence type="ECO:0000313" key="16">
    <source>
        <dbReference type="EMBL" id="ROW13202.1"/>
    </source>
</evidence>
<dbReference type="Gene3D" id="1.20.5.5270">
    <property type="match status" value="1"/>
</dbReference>
<dbReference type="InParanoid" id="A0A423XB81"/>
<dbReference type="GO" id="GO:0016485">
    <property type="term" value="P:protein processing"/>
    <property type="evidence" value="ECO:0007669"/>
    <property type="project" value="UniProtKB-UniRule"/>
</dbReference>
<dbReference type="Pfam" id="PF05362">
    <property type="entry name" value="Lon_C"/>
    <property type="match status" value="1"/>
</dbReference>
<reference evidence="16 17" key="1">
    <citation type="submission" date="2015-09" db="EMBL/GenBank/DDBJ databases">
        <title>Host preference determinants of Valsa canker pathogens revealed by comparative genomics.</title>
        <authorList>
            <person name="Yin Z."/>
            <person name="Huang L."/>
        </authorList>
    </citation>
    <scope>NUCLEOTIDE SEQUENCE [LARGE SCALE GENOMIC DNA]</scope>
    <source>
        <strain evidence="16 17">SXYLt</strain>
    </source>
</reference>
<dbReference type="PANTHER" id="PTHR10046">
    <property type="entry name" value="ATP DEPENDENT LON PROTEASE FAMILY MEMBER"/>
    <property type="match status" value="1"/>
</dbReference>
<dbReference type="Gene3D" id="2.30.130.40">
    <property type="entry name" value="LON domain-like"/>
    <property type="match status" value="1"/>
</dbReference>
<dbReference type="FunFam" id="1.10.8.60:FF:000091">
    <property type="entry name" value="Lon protease homolog 2, peroxisomal"/>
    <property type="match status" value="1"/>
</dbReference>
<dbReference type="SUPFAM" id="SSF88697">
    <property type="entry name" value="PUA domain-like"/>
    <property type="match status" value="1"/>
</dbReference>
<dbReference type="InterPro" id="IPR003959">
    <property type="entry name" value="ATPase_AAA_core"/>
</dbReference>
<dbReference type="SMART" id="SM00382">
    <property type="entry name" value="AAA"/>
    <property type="match status" value="1"/>
</dbReference>
<dbReference type="Gene3D" id="3.40.50.300">
    <property type="entry name" value="P-loop containing nucleotide triphosphate hydrolases"/>
    <property type="match status" value="1"/>
</dbReference>
<evidence type="ECO:0000256" key="2">
    <source>
        <dbReference type="ARBA" id="ARBA00022670"/>
    </source>
</evidence>
<dbReference type="FunFam" id="1.20.5.5270:FF:000002">
    <property type="entry name" value="Lon protease homolog"/>
    <property type="match status" value="1"/>
</dbReference>
<dbReference type="InterPro" id="IPR015947">
    <property type="entry name" value="PUA-like_sf"/>
</dbReference>
<dbReference type="InterPro" id="IPR003593">
    <property type="entry name" value="AAA+_ATPase"/>
</dbReference>
<dbReference type="Pfam" id="PF00004">
    <property type="entry name" value="AAA"/>
    <property type="match status" value="1"/>
</dbReference>
<evidence type="ECO:0000256" key="1">
    <source>
        <dbReference type="ARBA" id="ARBA00004253"/>
    </source>
</evidence>
<dbReference type="AlphaFoldDB" id="A0A423XB81"/>
<dbReference type="GO" id="GO:0004176">
    <property type="term" value="F:ATP-dependent peptidase activity"/>
    <property type="evidence" value="ECO:0007669"/>
    <property type="project" value="UniProtKB-UniRule"/>
</dbReference>
<organism evidence="16 17">
    <name type="scientific">Cytospora leucostoma</name>
    <dbReference type="NCBI Taxonomy" id="1230097"/>
    <lineage>
        <taxon>Eukaryota</taxon>
        <taxon>Fungi</taxon>
        <taxon>Dikarya</taxon>
        <taxon>Ascomycota</taxon>
        <taxon>Pezizomycotina</taxon>
        <taxon>Sordariomycetes</taxon>
        <taxon>Sordariomycetidae</taxon>
        <taxon>Diaporthales</taxon>
        <taxon>Cytosporaceae</taxon>
        <taxon>Cytospora</taxon>
    </lineage>
</organism>
<dbReference type="InterPro" id="IPR054594">
    <property type="entry name" value="Lon_lid"/>
</dbReference>
<dbReference type="InterPro" id="IPR027501">
    <property type="entry name" value="Lonp2_euk"/>
</dbReference>
<comment type="function">
    <text evidence="8">ATP-dependent serine protease that mediates the selective degradation of misfolded and unassembled polypeptides in the peroxisomal matrix. Necessary for type 2 peroxisome targeting signal (PTS2)-containing protein processing and facilitates peroxisome matrix protein import.</text>
</comment>
<proteinExistence type="inferred from homology"/>
<keyword evidence="3 8" id="KW-0547">Nucleotide-binding</keyword>
<dbReference type="InterPro" id="IPR020568">
    <property type="entry name" value="Ribosomal_Su5_D2-typ_SF"/>
</dbReference>
<evidence type="ECO:0000256" key="5">
    <source>
        <dbReference type="ARBA" id="ARBA00022825"/>
    </source>
</evidence>
<evidence type="ECO:0000256" key="8">
    <source>
        <dbReference type="HAMAP-Rule" id="MF_03121"/>
    </source>
</evidence>
<dbReference type="Proteomes" id="UP000285146">
    <property type="component" value="Unassembled WGS sequence"/>
</dbReference>
<comment type="similarity">
    <text evidence="8 9 12">Belongs to the peptidase S16 family.</text>
</comment>
<dbReference type="GO" id="GO:0016887">
    <property type="term" value="F:ATP hydrolysis activity"/>
    <property type="evidence" value="ECO:0007669"/>
    <property type="project" value="UniProtKB-UniRule"/>
</dbReference>
<dbReference type="PROSITE" id="PS51787">
    <property type="entry name" value="LON_N"/>
    <property type="match status" value="1"/>
</dbReference>
<feature type="active site" evidence="8 10">
    <location>
        <position position="831"/>
    </location>
</feature>
<dbReference type="InterPro" id="IPR027417">
    <property type="entry name" value="P-loop_NTPase"/>
</dbReference>
<evidence type="ECO:0000313" key="17">
    <source>
        <dbReference type="Proteomes" id="UP000285146"/>
    </source>
</evidence>
<dbReference type="InterPro" id="IPR027065">
    <property type="entry name" value="Lon_Prtase"/>
</dbReference>
<evidence type="ECO:0000256" key="7">
    <source>
        <dbReference type="ARBA" id="ARBA00023140"/>
    </source>
</evidence>
<dbReference type="OrthoDB" id="2411602at2759"/>
<dbReference type="FunFam" id="3.30.230.10:FF:000039">
    <property type="entry name" value="Lon protease homolog 2, peroxisomal"/>
    <property type="match status" value="1"/>
</dbReference>
<evidence type="ECO:0000256" key="12">
    <source>
        <dbReference type="PROSITE-ProRule" id="PRU01122"/>
    </source>
</evidence>
<keyword evidence="4 8" id="KW-0378">Hydrolase</keyword>
<dbReference type="PROSITE" id="PS51786">
    <property type="entry name" value="LON_PROTEOLYTIC"/>
    <property type="match status" value="1"/>
</dbReference>
<evidence type="ECO:0000256" key="4">
    <source>
        <dbReference type="ARBA" id="ARBA00022801"/>
    </source>
</evidence>
<keyword evidence="6 8" id="KW-0067">ATP-binding</keyword>
<comment type="caution">
    <text evidence="16">The sequence shown here is derived from an EMBL/GenBank/DDBJ whole genome shotgun (WGS) entry which is preliminary data.</text>
</comment>
<evidence type="ECO:0000256" key="13">
    <source>
        <dbReference type="SAM" id="MobiDB-lite"/>
    </source>
</evidence>
<dbReference type="Pfam" id="PF02190">
    <property type="entry name" value="LON_substr_bdg"/>
    <property type="match status" value="1"/>
</dbReference>
<keyword evidence="7 8" id="KW-0576">Peroxisome</keyword>
<dbReference type="Pfam" id="PF22667">
    <property type="entry name" value="Lon_lid"/>
    <property type="match status" value="1"/>
</dbReference>
<feature type="domain" description="Lon proteolytic" evidence="14">
    <location>
        <begin position="738"/>
        <end position="925"/>
    </location>
</feature>
<protein>
    <recommendedName>
        <fullName evidence="8">Lon protease homolog 2, peroxisomal</fullName>
        <ecNumber evidence="8">3.4.21.-</ecNumber>
    </recommendedName>
</protein>
<evidence type="ECO:0000259" key="14">
    <source>
        <dbReference type="PROSITE" id="PS51786"/>
    </source>
</evidence>
<evidence type="ECO:0000256" key="6">
    <source>
        <dbReference type="ARBA" id="ARBA00022840"/>
    </source>
</evidence>
<dbReference type="CDD" id="cd19500">
    <property type="entry name" value="RecA-like_Lon"/>
    <property type="match status" value="1"/>
</dbReference>
<dbReference type="SMART" id="SM00464">
    <property type="entry name" value="LON"/>
    <property type="match status" value="1"/>
</dbReference>
<dbReference type="InterPro" id="IPR008269">
    <property type="entry name" value="Lon_proteolytic"/>
</dbReference>
<dbReference type="InterPro" id="IPR003111">
    <property type="entry name" value="Lon_prtase_N"/>
</dbReference>
<evidence type="ECO:0000256" key="10">
    <source>
        <dbReference type="PIRSR" id="PIRSR001174-1"/>
    </source>
</evidence>
<dbReference type="GO" id="GO:0004252">
    <property type="term" value="F:serine-type endopeptidase activity"/>
    <property type="evidence" value="ECO:0007669"/>
    <property type="project" value="UniProtKB-UniRule"/>
</dbReference>
<dbReference type="SUPFAM" id="SSF54211">
    <property type="entry name" value="Ribosomal protein S5 domain 2-like"/>
    <property type="match status" value="1"/>
</dbReference>
<feature type="region of interest" description="Disordered" evidence="13">
    <location>
        <begin position="447"/>
        <end position="478"/>
    </location>
</feature>
<feature type="domain" description="Lon N-terminal" evidence="15">
    <location>
        <begin position="9"/>
        <end position="261"/>
    </location>
</feature>
<dbReference type="STRING" id="1230097.A0A423XB81"/>
<feature type="region of interest" description="Disordered" evidence="13">
    <location>
        <begin position="289"/>
        <end position="330"/>
    </location>
</feature>
<dbReference type="PRINTS" id="PR00830">
    <property type="entry name" value="ENDOLAPTASE"/>
</dbReference>
<dbReference type="GO" id="GO:0005524">
    <property type="term" value="F:ATP binding"/>
    <property type="evidence" value="ECO:0007669"/>
    <property type="project" value="UniProtKB-UniRule"/>
</dbReference>
<keyword evidence="2 8" id="KW-0645">Protease</keyword>
<dbReference type="SUPFAM" id="SSF52540">
    <property type="entry name" value="P-loop containing nucleoside triphosphate hydrolases"/>
    <property type="match status" value="1"/>
</dbReference>
<feature type="short sequence motif" description="Microbody targeting signal" evidence="8">
    <location>
        <begin position="939"/>
        <end position="941"/>
    </location>
</feature>
<dbReference type="GO" id="GO:0006515">
    <property type="term" value="P:protein quality control for misfolded or incompletely synthesized proteins"/>
    <property type="evidence" value="ECO:0007669"/>
    <property type="project" value="UniProtKB-UniRule"/>
</dbReference>
<evidence type="ECO:0000256" key="9">
    <source>
        <dbReference type="PIRNR" id="PIRNR001174"/>
    </source>
</evidence>
<dbReference type="InterPro" id="IPR014721">
    <property type="entry name" value="Ribsml_uS5_D2-typ_fold_subgr"/>
</dbReference>
<feature type="active site" evidence="8 10">
    <location>
        <position position="874"/>
    </location>
</feature>
<dbReference type="Gene3D" id="1.20.58.1480">
    <property type="match status" value="1"/>
</dbReference>
<gene>
    <name evidence="16" type="ORF">VPNG_04791</name>
</gene>
<dbReference type="EC" id="3.4.21.-" evidence="8"/>
<dbReference type="GO" id="GO:0005782">
    <property type="term" value="C:peroxisomal matrix"/>
    <property type="evidence" value="ECO:0007669"/>
    <property type="project" value="UniProtKB-SubCell"/>
</dbReference>
<keyword evidence="5 8" id="KW-0720">Serine protease</keyword>
<sequence length="941" mass="102343">MAPSKSTTLPIIPLPQGIVLLPGIMQRIPVSSSRPDIPALLSTVFTRAAAGSPNGRIETVPIACVPHARVSPLMGPNGQLLIESGEQDYSKETPHGTVPVSKADLFTCGVAAKITGVEGRGVGDFHLIVEGITRVKVDKIYQMQPYFEGKITYHKDEVSSQDKSSEDLFHTLRSLSRELVAILRVAAILLRPSGSPGGLSPLLARRLDLLINKKPLSEAGLLADFMTNVVEASFEEKLSVLSLFDVKERMVKVIELLQRQCDSIKNNVKITGFANSTIPIIIDFDDKNQGPTRIPTRNKPLAPMRGPANSLPFSAPRGLGGQTGGGDDDENEIEELQKRLEAANLSPDAAKVAGKELKRLKKMVPAQAEYAVTRSYLETLAEIPWTTLTEDRLGPGTLTAARKQLDVDHYGLEKVKQRLLEYLAVLRLKQSVNKDIDAKIKQAEEEAAAVESSKESKDDTPPSNLGEEAKPSSAKIEVLKSKRRLDKSPILLLVGPPGVGKTSLARSVATALGRKFHRISLGGVRDEAEIRGHRRTYVAAMPGLIVQGLRKVGVANPVFLLDEIDKIGTSNFQGDPSAAMLEVLDPEQNHTFVDHYINIPLDLSKVLFISTANSLDTIPAPLLDRMETIYLPGYTTLEKRRIATDHLIPKQVLVNGLNEEQVTFKDEVVSKIIESYTREAGVRNLEREIGSVCRSKAVEYADAIDAGRPQSYKPQLTVEDVENILGIEKFEEEIAEKTGRPGIVTGLVAYSSGGNGSILFIEVADMPGSGTVQLTGKLGDVLKESVEVALTWVKAHAFELGLTHDPSENIMKNRSIHVHCPSGSIPKDGPSSGLAQAMALISLFSGRAVPPTMAMTGEISLRGRVTAVGGIKEKLIGALRAGVKTVLLPAQNRKDVKDLPQEVKDGLDIVHVSHIWEAIRHIWPDAHWPEDHELPGFQSRL</sequence>
<dbReference type="EMBL" id="LKEB01000021">
    <property type="protein sequence ID" value="ROW13202.1"/>
    <property type="molecule type" value="Genomic_DNA"/>
</dbReference>
<dbReference type="InterPro" id="IPR046336">
    <property type="entry name" value="Lon_prtase_N_sf"/>
</dbReference>
<dbReference type="GO" id="GO:0016558">
    <property type="term" value="P:protein import into peroxisome matrix"/>
    <property type="evidence" value="ECO:0007669"/>
    <property type="project" value="UniProtKB-UniRule"/>
</dbReference>
<dbReference type="Gene3D" id="1.10.8.60">
    <property type="match status" value="1"/>
</dbReference>
<keyword evidence="17" id="KW-1185">Reference proteome</keyword>
<dbReference type="HAMAP" id="MF_03121">
    <property type="entry name" value="lonp2_euk"/>
    <property type="match status" value="1"/>
</dbReference>
<dbReference type="Gene3D" id="3.30.230.10">
    <property type="match status" value="1"/>
</dbReference>
<dbReference type="InterPro" id="IPR004815">
    <property type="entry name" value="Lon_bac/euk-typ"/>
</dbReference>
<comment type="subcellular location">
    <subcellularLocation>
        <location evidence="1 8">Peroxisome matrix</location>
    </subcellularLocation>
</comment>
<evidence type="ECO:0000259" key="15">
    <source>
        <dbReference type="PROSITE" id="PS51787"/>
    </source>
</evidence>
<evidence type="ECO:0000256" key="3">
    <source>
        <dbReference type="ARBA" id="ARBA00022741"/>
    </source>
</evidence>
<name>A0A423XB81_9PEZI</name>
<evidence type="ECO:0000256" key="11">
    <source>
        <dbReference type="PIRSR" id="PIRSR001174-2"/>
    </source>
</evidence>
<accession>A0A423XB81</accession>
<dbReference type="PIRSF" id="PIRSF001174">
    <property type="entry name" value="Lon_proteas"/>
    <property type="match status" value="1"/>
</dbReference>